<dbReference type="GO" id="GO:0043023">
    <property type="term" value="F:ribosomal large subunit binding"/>
    <property type="evidence" value="ECO:0007669"/>
    <property type="project" value="TreeGrafter"/>
</dbReference>
<feature type="non-terminal residue" evidence="4">
    <location>
        <position position="184"/>
    </location>
</feature>
<dbReference type="InterPro" id="IPR023584">
    <property type="entry name" value="Ribosome_recyc_fac_dom"/>
</dbReference>
<evidence type="ECO:0000313" key="4">
    <source>
        <dbReference type="EMBL" id="QID56865.1"/>
    </source>
</evidence>
<name>A0A6G6BY20_9FLAO</name>
<comment type="similarity">
    <text evidence="1">Belongs to the RRF family.</text>
</comment>
<accession>A0A6G6BY20</accession>
<sequence>MSNLNKIFSSCKKDMEKIFDQLKSEIYCIRLGSKSVSSLLGEMNVKYNNTSSLLLEVSNIHVLDHRNISIRPWDRNILPYIEKSIINANLGFTPTHKGNTIHIHLPVITEERRRFFIKKIKSQTEHAKILIRETRKKNKKNIKKIKVSEDISKNGEKYIQKITIEYIDKINDFFSKKEKEILKI</sequence>
<dbReference type="AlphaFoldDB" id="A0A6G6BY20"/>
<dbReference type="Pfam" id="PF01765">
    <property type="entry name" value="RRF"/>
    <property type="match status" value="1"/>
</dbReference>
<dbReference type="InterPro" id="IPR036191">
    <property type="entry name" value="RRF_sf"/>
</dbReference>
<dbReference type="GO" id="GO:0006412">
    <property type="term" value="P:translation"/>
    <property type="evidence" value="ECO:0007669"/>
    <property type="project" value="UniProtKB-KW"/>
</dbReference>
<proteinExistence type="inferred from homology"/>
<evidence type="ECO:0000256" key="2">
    <source>
        <dbReference type="ARBA" id="ARBA00022917"/>
    </source>
</evidence>
<organism evidence="4">
    <name type="scientific">Blattabacterium sp.</name>
    <name type="common">Chorisoserrata sp.</name>
    <dbReference type="NCBI Taxonomy" id="2712796"/>
    <lineage>
        <taxon>Bacteria</taxon>
        <taxon>Pseudomonadati</taxon>
        <taxon>Bacteroidota</taxon>
        <taxon>Flavobacteriia</taxon>
        <taxon>Flavobacteriales</taxon>
        <taxon>Blattabacteriaceae</taxon>
        <taxon>Blattabacterium</taxon>
    </lineage>
</organism>
<keyword evidence="2" id="KW-0648">Protein biosynthesis</keyword>
<evidence type="ECO:0000256" key="1">
    <source>
        <dbReference type="ARBA" id="ARBA00005912"/>
    </source>
</evidence>
<feature type="domain" description="Ribosome recycling factor" evidence="3">
    <location>
        <begin position="22"/>
        <end position="182"/>
    </location>
</feature>
<dbReference type="SUPFAM" id="SSF55194">
    <property type="entry name" value="Ribosome recycling factor, RRF"/>
    <property type="match status" value="1"/>
</dbReference>
<dbReference type="PANTHER" id="PTHR20982:SF3">
    <property type="entry name" value="MITOCHONDRIAL RIBOSOME RECYCLING FACTOR PSEUDO 1"/>
    <property type="match status" value="1"/>
</dbReference>
<dbReference type="InterPro" id="IPR002661">
    <property type="entry name" value="Ribosome_recyc_fac"/>
</dbReference>
<dbReference type="EMBL" id="MN042885">
    <property type="protein sequence ID" value="QID56865.1"/>
    <property type="molecule type" value="Genomic_DNA"/>
</dbReference>
<reference evidence="4" key="1">
    <citation type="journal article" date="2020" name="Biol. Lett.">
        <title>Evolutionary rates are correlated between cockroach symbionts and mitochondrial genomes.</title>
        <authorList>
            <person name="Arab D.A."/>
            <person name="Bourguignon T."/>
            <person name="Wang Z."/>
            <person name="Ho S.Y.W."/>
            <person name="Lo N."/>
        </authorList>
    </citation>
    <scope>NUCLEOTIDE SEQUENCE</scope>
    <source>
        <strain evidence="4">DHOG347</strain>
    </source>
</reference>
<dbReference type="Gene3D" id="3.30.1360.40">
    <property type="match status" value="1"/>
</dbReference>
<dbReference type="Gene3D" id="1.10.132.20">
    <property type="entry name" value="Ribosome-recycling factor"/>
    <property type="match status" value="1"/>
</dbReference>
<protein>
    <submittedName>
        <fullName evidence="4">Ribosome recycling factor</fullName>
    </submittedName>
</protein>
<evidence type="ECO:0000259" key="3">
    <source>
        <dbReference type="Pfam" id="PF01765"/>
    </source>
</evidence>
<dbReference type="PANTHER" id="PTHR20982">
    <property type="entry name" value="RIBOSOME RECYCLING FACTOR"/>
    <property type="match status" value="1"/>
</dbReference>